<dbReference type="SUPFAM" id="SSF141571">
    <property type="entry name" value="Pentapeptide repeat-like"/>
    <property type="match status" value="1"/>
</dbReference>
<dbReference type="OrthoDB" id="1677243at2"/>
<protein>
    <recommendedName>
        <fullName evidence="2">SV2A/B/C luminal domain-containing protein</fullName>
    </recommendedName>
</protein>
<sequence>MGNSCIEMFEETFYPKAFLNLANKTIEAFEERLEETIEQLNDKMKNYFLGLCNLQKERLAPKVSEINISFLYTSGLCGEPKFRIDSYGEGGRLISESVFTEELSADWLYAYVEEFTQELYEYTLTESIRRFVRPAELEVLKLRAVRSLLYYFSSRFRYIIPDILDYKQMAKIKKDESFVISMGEYMDWQKTTYAILPEVDLFNCEQNTVLSFRRFAAFYYQDKRFSGLKMNSARFMDCTFTCSVIEDCVMNDCVFSNCVFENMTIKNTKMIGCLFLDCTIKNSVWDEVVFDLEEPKEDETQYYEPAEFYRCDLKESQFKECILSYCSTNECDMEQVTIDGGRTEYSGFLEQDEILWLNGQGE</sequence>
<proteinExistence type="predicted"/>
<dbReference type="InterPro" id="IPR055415">
    <property type="entry name" value="LD_SV2"/>
</dbReference>
<reference evidence="3 4" key="1">
    <citation type="journal article" date="2017" name="Genome Announc.">
        <title>Draft Genome Sequence of a Sporulating and Motile Strain of Lachnotalea glycerini Isolated from Water in Quebec City, Canada.</title>
        <authorList>
            <person name="Maheux A.F."/>
            <person name="Boudreau D.K."/>
            <person name="Berube E."/>
            <person name="Boissinot M."/>
            <person name="Raymond F."/>
            <person name="Brodeur S."/>
            <person name="Corbeil J."/>
            <person name="Isabel S."/>
            <person name="Omar R.F."/>
            <person name="Bergeron M.G."/>
        </authorList>
    </citation>
    <scope>NUCLEOTIDE SEQUENCE [LARGE SCALE GENOMIC DNA]</scope>
    <source>
        <strain evidence="3 4">CCRI-19302</strain>
    </source>
</reference>
<evidence type="ECO:0000313" key="4">
    <source>
        <dbReference type="Proteomes" id="UP000216411"/>
    </source>
</evidence>
<evidence type="ECO:0000259" key="2">
    <source>
        <dbReference type="Pfam" id="PF23894"/>
    </source>
</evidence>
<name>A0A371J501_9FIRM</name>
<keyword evidence="4" id="KW-1185">Reference proteome</keyword>
<accession>A0A371J501</accession>
<keyword evidence="1" id="KW-0175">Coiled coil</keyword>
<feature type="domain" description="SV2A/B/C luminal" evidence="2">
    <location>
        <begin position="218"/>
        <end position="284"/>
    </location>
</feature>
<dbReference type="Gene3D" id="2.160.20.80">
    <property type="entry name" value="E3 ubiquitin-protein ligase SopA"/>
    <property type="match status" value="1"/>
</dbReference>
<comment type="caution">
    <text evidence="3">The sequence shown here is derived from an EMBL/GenBank/DDBJ whole genome shotgun (WGS) entry which is preliminary data.</text>
</comment>
<dbReference type="Pfam" id="PF23894">
    <property type="entry name" value="LD_SV2"/>
    <property type="match status" value="1"/>
</dbReference>
<evidence type="ECO:0000256" key="1">
    <source>
        <dbReference type="SAM" id="Coils"/>
    </source>
</evidence>
<dbReference type="AlphaFoldDB" id="A0A371J501"/>
<dbReference type="RefSeq" id="WP_094378453.1">
    <property type="nucleotide sequence ID" value="NZ_NOKA02000100.1"/>
</dbReference>
<gene>
    <name evidence="3" type="ORF">CG710_020330</name>
</gene>
<dbReference type="Proteomes" id="UP000216411">
    <property type="component" value="Unassembled WGS sequence"/>
</dbReference>
<dbReference type="EMBL" id="NOKA02000100">
    <property type="protein sequence ID" value="RDY27783.1"/>
    <property type="molecule type" value="Genomic_DNA"/>
</dbReference>
<organism evidence="3 4">
    <name type="scientific">Lachnotalea glycerini</name>
    <dbReference type="NCBI Taxonomy" id="1763509"/>
    <lineage>
        <taxon>Bacteria</taxon>
        <taxon>Bacillati</taxon>
        <taxon>Bacillota</taxon>
        <taxon>Clostridia</taxon>
        <taxon>Lachnospirales</taxon>
        <taxon>Lachnospiraceae</taxon>
        <taxon>Lachnotalea</taxon>
    </lineage>
</organism>
<evidence type="ECO:0000313" key="3">
    <source>
        <dbReference type="EMBL" id="RDY27783.1"/>
    </source>
</evidence>
<feature type="coiled-coil region" evidence="1">
    <location>
        <begin position="19"/>
        <end position="50"/>
    </location>
</feature>